<reference evidence="4 5" key="1">
    <citation type="submission" date="2024-04" db="EMBL/GenBank/DDBJ databases">
        <title>Tritrichomonas musculus Genome.</title>
        <authorList>
            <person name="Alves-Ferreira E."/>
            <person name="Grigg M."/>
            <person name="Lorenzi H."/>
            <person name="Galac M."/>
        </authorList>
    </citation>
    <scope>NUCLEOTIDE SEQUENCE [LARGE SCALE GENOMIC DNA]</scope>
    <source>
        <strain evidence="4 5">EAF2021</strain>
    </source>
</reference>
<dbReference type="Gene3D" id="1.10.1540.10">
    <property type="entry name" value="BEACH domain"/>
    <property type="match status" value="1"/>
</dbReference>
<dbReference type="InterPro" id="IPR036322">
    <property type="entry name" value="WD40_repeat_dom_sf"/>
</dbReference>
<dbReference type="InterPro" id="IPR015943">
    <property type="entry name" value="WD40/YVTN_repeat-like_dom_sf"/>
</dbReference>
<dbReference type="SUPFAM" id="SSF49899">
    <property type="entry name" value="Concanavalin A-like lectins/glucanases"/>
    <property type="match status" value="1"/>
</dbReference>
<dbReference type="InterPro" id="IPR011993">
    <property type="entry name" value="PH-like_dom_sf"/>
</dbReference>
<dbReference type="PROSITE" id="PS51783">
    <property type="entry name" value="PH_BEACH"/>
    <property type="match status" value="1"/>
</dbReference>
<feature type="domain" description="BEACH" evidence="2">
    <location>
        <begin position="2070"/>
        <end position="2359"/>
    </location>
</feature>
<evidence type="ECO:0000256" key="1">
    <source>
        <dbReference type="SAM" id="MobiDB-lite"/>
    </source>
</evidence>
<gene>
    <name evidence="4" type="ORF">M9Y10_011892</name>
</gene>
<sequence length="2812" mass="322719">MSLDSINDLVNSILSMAITKAVPQDNIPKDIVKDVKLLFPQKISRQQIHKFKDFISKGDSCFEAITKSNITFPFKPDLLIQMIVYTNFIEKEPNISSAIILFSFLSWCVDHYNNNGSEYLSIVFEVLKTLAINCKQQPNIKSIAISSIYNLLIMILPKKLEDIDFTAKIEIINGIILSIPSLPPYFFDVFVKTSHILVDNPVLIEKSSRLFIDLINKTLKQYPDRFPIKVIDIISPIIAQQIISFNEKTVEYVPLVYQVFGLETAQQYLAAFLLLFGSQIKQNSILPKSDQFKGVSNYLSLPVLATDQMQNNYLVKHEVDLAGHVDFNVMQVQLTEPEDLPNIISPNLISLLNIITTEFKGRKVLVSELISVATNLYSQGEFNNSYDGISFFILLVTDLYESYKFAIPTEILFHETIFSPSFTVFKQEENWRILNSMRNAVIKLLVHSEVDKLFKFINDSSKYPHLFTELMYRFSNYVDEIEINPNTILLYNSLLLENNNYYQSLTDLTSDQVNIVREARFSIFYVLNKLIQTNDQIIDSFFTNEKFMSNYAQLIFEDTLLPLLFFTFSIYSKRTLITEESIFNISINHVLKEASKRFEDEVIVTKCFTFLNTTNDFILNDDNLLQMFERAIPSFCYCLTLLPKSNSAESFLICAINFLTLESKFHKLKSIESVALETALIQNCGENVPIKFFDSLIQLAAGSTAANRDSSFIIEQPKSFRILLRVYSNTPILTDIISFIDRLCKLSDINIKKIHEEGIDNDLLEILQNYREKDPDDQKLKIVNDILSLFYNIASYASSVITVEKYISLFCLVDGRYLPWFHPQTIDTFISLLSKQTNEESCVIPFNNSSRFQVINIKNEMLLKGFTFCCWIFSNMSLFDYSEHLITIYDKKGQEMTIFHTWSSLVIKSTNQNPVEVEFILTSHEWTLVSVSFKIVNDSFVISIYNNEQLVKEVTTPFVRFERSIHPLNCQIGGISENSIDVDNPSTASQFALYPYLEYNQVKALQQLGCNATELEFNPYFVFIPDKPFESTVIHNIVSNSPIVSLTEVPSLSPSPFSDIFIKRCGVDLILPIFAQWRMSFKDETEMNDLPEKSILILTQSLIRNEEVQRSFDEAHGIEIVSFLLQSAKKKIINFSLYKSFYNLFVKLSDKQLKEHFFTSILSNIDIWINTEGEDHLKIIKSWKQNLFPHCMDLAVKDRSFKWIINVMRIYYYYTKCEPDIQRERPDDLDIVEIRKLLIVIAVGLACINFNSSDLCYLICTITSCPDSSQQMDYFRIFNELIKKGSCSPIRKASDSYAYIKILQYLANSKNKDISIVSMQTLVNAYHSSFFTSTCDCMIDIILHEISKEMISKEYFQSLLIAVKKDTPELFPIMAWMAMNLGEETINKMYDEVTPSEKFIQGCSWCVWAIITMYRFSATIARKIASFLIRCSIMNFEQLYSFIDVVGMVMKRSTDDMKSILLDELNKVLKSSKETTDKQILIYLTFTRHFLFFRAVPNEKDKLDKLDKLVKDSPFADQVPEIPQIRQFQELINILRTRPKFNADGSDRYSPDMAQKALQIIAPRMNDEEVINLQNQQKLKENTEKTGSFPKANAFPTVGFAKPIAAPQTTQRKNLMRRNSIFTITKPTESSTTRQPQRSLRIAPTPNKGRRGARFVISSQMNYLLANDSLAIYSELFFNPIHYIFGIRQGSLSNAETNEYMINWLDKDIAIEFLNTYLSNPFPEFESTVVLIASYLIFQDPDLALRTLSKVNVEKQQYTGSLSFFDRNAVRSKQVPVFSKATEVDFTPKYNTFLNNFTTQNDEKINLGWKRIIDQIKDYEDKNSHSANETFGLLTASLVAVTTDAIADFCDDISQVKTQSNKYWQQLWHCISIERAPWNKSLPPNMIQLSHYRRDLSICFAGFSPKLKNNYKFDIHLEASVVRDTGDEETGKSKTEELKEQLKNMYAQGSEIYSLFEISDTSMKEKNNNIFTATKYIIELPCEVIKIDKTYEEASFLLLENSIVLTIIDKKSTVIDLDTVKSIFPRTRCHHMTAIEIFTNDGDSYFVNFPNFSSAQVLKSFRDKSKIQPCDFKQSLAQTKMTEKWQHREISNFQYLMALNLHSGRSTNDLSQYPVFPWIISDYESEELDLNNPAVYRDLSKPIGAVNEARLNELKDKSEQLEAMGMTPYLYSSCFSCPFVVCLFMIRLEPFTSLHIDIQGGHFDVPSRIFSSVSEAYKLCKTNHNDYRELIPEFFLMPEFLVNRDHFDLGISSGKKIDDVVLPKWAHDNPLEFIYKNRKALESEYVTQNLNNWIDLMWGDKQRGEKAWKADNVYLREMYADIWDVTPLDDVNQRANVEAILTHVGQIPPMLFDKPHPVVDPLPSKTSIAPIYEELKLPITAELMSIYLKQSDKNVFAYAIDVNNKFYWFSYDPIEVPEINSKNSKMVQSRSRTTSLLIKSNMNESQDNLEMASKKRTGSFVDRANSSTLSADPAASSPSYSSSSFFGGKHAHRGIRSFIHNSASYDLQQFSSDAEDDSSNNKSDDRSHFSESSSFSESSNLFLSGNPTGTNSSFSSIIATNQKKKKSNRHKCSFNDNNTFFFTKGKIHNVFKVSKSSNSSQICFKQRSEIKAIASDYKWTAVADGDSVISIYYDECLKFTIPLFSSSIKCLAISSSYHLLVCGTKDGFLLFCSLNTGTVVKTVNLNGMKPMKLLITPSWGFVAVSIAELEEGKIIDYIKLFTINGDLIISRKIKSHVQAWKAFSTYHGFDYILMADSNNDCFFFEAFYLNIEKPFYTSDKQVSALAYVQNCNCVVLAADSGHLTFVTALLPE</sequence>
<feature type="region of interest" description="Disordered" evidence="1">
    <location>
        <begin position="2510"/>
        <end position="2539"/>
    </location>
</feature>
<dbReference type="Gene3D" id="2.30.29.30">
    <property type="entry name" value="Pleckstrin-homology domain (PH domain)/Phosphotyrosine-binding domain (PTB)"/>
    <property type="match status" value="1"/>
</dbReference>
<proteinExistence type="predicted"/>
<dbReference type="PANTHER" id="PTHR13743:SF161">
    <property type="entry name" value="BEIGE_BEACH DOMAIN CONTAINING PROTEIN"/>
    <property type="match status" value="1"/>
</dbReference>
<dbReference type="InterPro" id="IPR023362">
    <property type="entry name" value="PH-BEACH_dom"/>
</dbReference>
<dbReference type="CDD" id="cd06071">
    <property type="entry name" value="Beach"/>
    <property type="match status" value="1"/>
</dbReference>
<dbReference type="Pfam" id="PF15787">
    <property type="entry name" value="DUF4704"/>
    <property type="match status" value="1"/>
</dbReference>
<dbReference type="SUPFAM" id="SSF50978">
    <property type="entry name" value="WD40 repeat-like"/>
    <property type="match status" value="1"/>
</dbReference>
<dbReference type="InterPro" id="IPR000409">
    <property type="entry name" value="BEACH_dom"/>
</dbReference>
<comment type="caution">
    <text evidence="4">The sequence shown here is derived from an EMBL/GenBank/DDBJ whole genome shotgun (WGS) entry which is preliminary data.</text>
</comment>
<evidence type="ECO:0000313" key="5">
    <source>
        <dbReference type="Proteomes" id="UP001470230"/>
    </source>
</evidence>
<dbReference type="InterPro" id="IPR050865">
    <property type="entry name" value="BEACH_Domain"/>
</dbReference>
<accession>A0ABR2IBT1</accession>
<dbReference type="Pfam" id="PF02138">
    <property type="entry name" value="Beach"/>
    <property type="match status" value="1"/>
</dbReference>
<evidence type="ECO:0000259" key="2">
    <source>
        <dbReference type="PROSITE" id="PS50197"/>
    </source>
</evidence>
<dbReference type="InterPro" id="IPR013320">
    <property type="entry name" value="ConA-like_dom_sf"/>
</dbReference>
<dbReference type="InterPro" id="IPR036372">
    <property type="entry name" value="BEACH_dom_sf"/>
</dbReference>
<dbReference type="SMART" id="SM01026">
    <property type="entry name" value="Beach"/>
    <property type="match status" value="1"/>
</dbReference>
<organism evidence="4 5">
    <name type="scientific">Tritrichomonas musculus</name>
    <dbReference type="NCBI Taxonomy" id="1915356"/>
    <lineage>
        <taxon>Eukaryota</taxon>
        <taxon>Metamonada</taxon>
        <taxon>Parabasalia</taxon>
        <taxon>Tritrichomonadida</taxon>
        <taxon>Tritrichomonadidae</taxon>
        <taxon>Tritrichomonas</taxon>
    </lineage>
</organism>
<dbReference type="PROSITE" id="PS50197">
    <property type="entry name" value="BEACH"/>
    <property type="match status" value="1"/>
</dbReference>
<evidence type="ECO:0008006" key="6">
    <source>
        <dbReference type="Google" id="ProtNLM"/>
    </source>
</evidence>
<feature type="compositionally biased region" description="Low complexity" evidence="1">
    <location>
        <begin position="2530"/>
        <end position="2539"/>
    </location>
</feature>
<keyword evidence="5" id="KW-1185">Reference proteome</keyword>
<dbReference type="InterPro" id="IPR031570">
    <property type="entry name" value="NBEA/BDCP_DUF4704"/>
</dbReference>
<feature type="domain" description="BEACH-type PH" evidence="3">
    <location>
        <begin position="1962"/>
        <end position="2066"/>
    </location>
</feature>
<evidence type="ECO:0000259" key="3">
    <source>
        <dbReference type="PROSITE" id="PS51783"/>
    </source>
</evidence>
<name>A0ABR2IBT1_9EUKA</name>
<dbReference type="EMBL" id="JAPFFF010000018">
    <property type="protein sequence ID" value="KAK8860227.1"/>
    <property type="molecule type" value="Genomic_DNA"/>
</dbReference>
<dbReference type="Proteomes" id="UP001470230">
    <property type="component" value="Unassembled WGS sequence"/>
</dbReference>
<dbReference type="PANTHER" id="PTHR13743">
    <property type="entry name" value="BEIGE/BEACH-RELATED"/>
    <property type="match status" value="1"/>
</dbReference>
<dbReference type="SUPFAM" id="SSF50729">
    <property type="entry name" value="PH domain-like"/>
    <property type="match status" value="1"/>
</dbReference>
<dbReference type="SUPFAM" id="SSF81837">
    <property type="entry name" value="BEACH domain"/>
    <property type="match status" value="1"/>
</dbReference>
<protein>
    <recommendedName>
        <fullName evidence="6">Beige/BEACH domain containing protein</fullName>
    </recommendedName>
</protein>
<dbReference type="Gene3D" id="2.130.10.10">
    <property type="entry name" value="YVTN repeat-like/Quinoprotein amine dehydrogenase"/>
    <property type="match status" value="1"/>
</dbReference>
<evidence type="ECO:0000313" key="4">
    <source>
        <dbReference type="EMBL" id="KAK8860227.1"/>
    </source>
</evidence>